<comment type="caution">
    <text evidence="2">The sequence shown here is derived from an EMBL/GenBank/DDBJ whole genome shotgun (WGS) entry which is preliminary data.</text>
</comment>
<dbReference type="AlphaFoldDB" id="A0A9P5ND75"/>
<feature type="compositionally biased region" description="Low complexity" evidence="1">
    <location>
        <begin position="41"/>
        <end position="51"/>
    </location>
</feature>
<evidence type="ECO:0008006" key="4">
    <source>
        <dbReference type="Google" id="ProtNLM"/>
    </source>
</evidence>
<accession>A0A9P5ND75</accession>
<protein>
    <recommendedName>
        <fullName evidence="4">C2H2-type domain-containing protein</fullName>
    </recommendedName>
</protein>
<feature type="region of interest" description="Disordered" evidence="1">
    <location>
        <begin position="30"/>
        <end position="112"/>
    </location>
</feature>
<evidence type="ECO:0000313" key="3">
    <source>
        <dbReference type="Proteomes" id="UP000724874"/>
    </source>
</evidence>
<name>A0A9P5ND75_GYMJU</name>
<reference evidence="2" key="1">
    <citation type="submission" date="2020-11" db="EMBL/GenBank/DDBJ databases">
        <authorList>
            <consortium name="DOE Joint Genome Institute"/>
            <person name="Ahrendt S."/>
            <person name="Riley R."/>
            <person name="Andreopoulos W."/>
            <person name="LaButti K."/>
            <person name="Pangilinan J."/>
            <person name="Ruiz-duenas F.J."/>
            <person name="Barrasa J.M."/>
            <person name="Sanchez-Garcia M."/>
            <person name="Camarero S."/>
            <person name="Miyauchi S."/>
            <person name="Serrano A."/>
            <person name="Linde D."/>
            <person name="Babiker R."/>
            <person name="Drula E."/>
            <person name="Ayuso-Fernandez I."/>
            <person name="Pacheco R."/>
            <person name="Padilla G."/>
            <person name="Ferreira P."/>
            <person name="Barriuso J."/>
            <person name="Kellner H."/>
            <person name="Castanera R."/>
            <person name="Alfaro M."/>
            <person name="Ramirez L."/>
            <person name="Pisabarro A.G."/>
            <person name="Kuo A."/>
            <person name="Tritt A."/>
            <person name="Lipzen A."/>
            <person name="He G."/>
            <person name="Yan M."/>
            <person name="Ng V."/>
            <person name="Cullen D."/>
            <person name="Martin F."/>
            <person name="Rosso M.-N."/>
            <person name="Henrissat B."/>
            <person name="Hibbett D."/>
            <person name="Martinez A.T."/>
            <person name="Grigoriev I.V."/>
        </authorList>
    </citation>
    <scope>NUCLEOTIDE SEQUENCE</scope>
    <source>
        <strain evidence="2">AH 44721</strain>
    </source>
</reference>
<dbReference type="OrthoDB" id="3262749at2759"/>
<evidence type="ECO:0000313" key="2">
    <source>
        <dbReference type="EMBL" id="KAF8880699.1"/>
    </source>
</evidence>
<dbReference type="Proteomes" id="UP000724874">
    <property type="component" value="Unassembled WGS sequence"/>
</dbReference>
<organism evidence="2 3">
    <name type="scientific">Gymnopilus junonius</name>
    <name type="common">Spectacular rustgill mushroom</name>
    <name type="synonym">Gymnopilus spectabilis subsp. junonius</name>
    <dbReference type="NCBI Taxonomy" id="109634"/>
    <lineage>
        <taxon>Eukaryota</taxon>
        <taxon>Fungi</taxon>
        <taxon>Dikarya</taxon>
        <taxon>Basidiomycota</taxon>
        <taxon>Agaricomycotina</taxon>
        <taxon>Agaricomycetes</taxon>
        <taxon>Agaricomycetidae</taxon>
        <taxon>Agaricales</taxon>
        <taxon>Agaricineae</taxon>
        <taxon>Hymenogastraceae</taxon>
        <taxon>Gymnopilus</taxon>
    </lineage>
</organism>
<proteinExistence type="predicted"/>
<gene>
    <name evidence="2" type="ORF">CPB84DRAFT_1851782</name>
</gene>
<evidence type="ECO:0000256" key="1">
    <source>
        <dbReference type="SAM" id="MobiDB-lite"/>
    </source>
</evidence>
<keyword evidence="3" id="KW-1185">Reference proteome</keyword>
<feature type="compositionally biased region" description="Acidic residues" evidence="1">
    <location>
        <begin position="63"/>
        <end position="84"/>
    </location>
</feature>
<dbReference type="EMBL" id="JADNYJ010000138">
    <property type="protein sequence ID" value="KAF8880699.1"/>
    <property type="molecule type" value="Genomic_DNA"/>
</dbReference>
<sequence length="112" mass="12614">MPLFLDESIPQCPACEQVFKTSQGLNAHLSMAKSFPPPPVSQSTPAPATDNPDPPSFNWEAADWPDFEDERYDFDTDPSEDIDRDEFILLPPDPPQAGPSRPQRQKEHPNMH</sequence>